<organism evidence="2 3">
    <name type="scientific">Metamycoplasma hyosynoviae</name>
    <dbReference type="NCBI Taxonomy" id="29559"/>
    <lineage>
        <taxon>Bacteria</taxon>
        <taxon>Bacillati</taxon>
        <taxon>Mycoplasmatota</taxon>
        <taxon>Mycoplasmoidales</taxon>
        <taxon>Metamycoplasmataceae</taxon>
        <taxon>Metamycoplasma</taxon>
    </lineage>
</organism>
<keyword evidence="1" id="KW-0472">Membrane</keyword>
<dbReference type="EMBL" id="JASBCP010000004">
    <property type="protein sequence ID" value="MDI3048144.1"/>
    <property type="molecule type" value="Genomic_DNA"/>
</dbReference>
<accession>A0AAP4ELB2</accession>
<reference evidence="2" key="1">
    <citation type="submission" date="2023-04" db="EMBL/GenBank/DDBJ databases">
        <title>Genomes of recent Mycoplasma hyosynoviae isolates 2023.</title>
        <authorList>
            <person name="Spergser J."/>
        </authorList>
    </citation>
    <scope>NUCLEOTIDE SEQUENCE</scope>
    <source>
        <strain evidence="2">SN1J23N</strain>
    </source>
</reference>
<feature type="transmembrane region" description="Helical" evidence="1">
    <location>
        <begin position="131"/>
        <end position="151"/>
    </location>
</feature>
<dbReference type="AlphaFoldDB" id="A0AAP4ELB2"/>
<keyword evidence="1" id="KW-0812">Transmembrane</keyword>
<feature type="transmembrane region" description="Helical" evidence="1">
    <location>
        <begin position="163"/>
        <end position="188"/>
    </location>
</feature>
<name>A0AAP4ELB2_9BACT</name>
<protein>
    <submittedName>
        <fullName evidence="2">Uncharacterized protein</fullName>
    </submittedName>
</protein>
<gene>
    <name evidence="2" type="ORF">QJ129_02610</name>
</gene>
<evidence type="ECO:0000313" key="3">
    <source>
        <dbReference type="Proteomes" id="UP001233782"/>
    </source>
</evidence>
<evidence type="ECO:0000313" key="2">
    <source>
        <dbReference type="EMBL" id="MDI3048144.1"/>
    </source>
</evidence>
<evidence type="ECO:0000256" key="1">
    <source>
        <dbReference type="SAM" id="Phobius"/>
    </source>
</evidence>
<comment type="caution">
    <text evidence="2">The sequence shown here is derived from an EMBL/GenBank/DDBJ whole genome shotgun (WGS) entry which is preliminary data.</text>
</comment>
<proteinExistence type="predicted"/>
<keyword evidence="1" id="KW-1133">Transmembrane helix</keyword>
<dbReference type="RefSeq" id="WP_274263401.1">
    <property type="nucleotide sequence ID" value="NZ_JAQZDY010000014.1"/>
</dbReference>
<dbReference type="Proteomes" id="UP001233782">
    <property type="component" value="Unassembled WGS sequence"/>
</dbReference>
<sequence length="258" mass="28093">MSASCNAFSSGVEASASLKPSTFNFRLFDTKPVSLCFNRKYISRILESSLFTDQDFSIISYFVGSSIKPGSVGIVNFNSDSSTSFANLFSLPSTSTVTFFDAFSRFLSCCSSSGVVFLKPVISNSFFTFDIKPLCLCFNLIVTLSLVLSLLSNPRVIKYSNTLLSTGVVSVTLTSLVVIVLTNLFVWFFTETPLIFSISLFKVSFISSVGSALKPLIVKSCVALVPFLMFFNSTSTSNVVGSSELAWWVWVAVNTEGL</sequence>